<name>A0AA42BU23_9BACI</name>
<dbReference type="PRINTS" id="PR00035">
    <property type="entry name" value="HTHGNTR"/>
</dbReference>
<dbReference type="PANTHER" id="PTHR43537:SF24">
    <property type="entry name" value="GLUCONATE OPERON TRANSCRIPTIONAL REPRESSOR"/>
    <property type="match status" value="1"/>
</dbReference>
<protein>
    <submittedName>
        <fullName evidence="5">GntR family transcriptional regulator</fullName>
    </submittedName>
</protein>
<accession>A0AA42BU23</accession>
<dbReference type="RefSeq" id="WP_254760012.1">
    <property type="nucleotide sequence ID" value="NZ_JANCLT010000009.1"/>
</dbReference>
<dbReference type="Pfam" id="PF07729">
    <property type="entry name" value="FCD"/>
    <property type="match status" value="1"/>
</dbReference>
<dbReference type="SUPFAM" id="SSF46785">
    <property type="entry name" value="Winged helix' DNA-binding domain"/>
    <property type="match status" value="1"/>
</dbReference>
<dbReference type="Proteomes" id="UP001156102">
    <property type="component" value="Unassembled WGS sequence"/>
</dbReference>
<dbReference type="InterPro" id="IPR036390">
    <property type="entry name" value="WH_DNA-bd_sf"/>
</dbReference>
<evidence type="ECO:0000313" key="6">
    <source>
        <dbReference type="Proteomes" id="UP001156102"/>
    </source>
</evidence>
<gene>
    <name evidence="5" type="ORF">NK662_16335</name>
</gene>
<dbReference type="GO" id="GO:0003700">
    <property type="term" value="F:DNA-binding transcription factor activity"/>
    <property type="evidence" value="ECO:0007669"/>
    <property type="project" value="InterPro"/>
</dbReference>
<dbReference type="SMART" id="SM00345">
    <property type="entry name" value="HTH_GNTR"/>
    <property type="match status" value="1"/>
</dbReference>
<dbReference type="Gene3D" id="1.20.120.530">
    <property type="entry name" value="GntR ligand-binding domain-like"/>
    <property type="match status" value="1"/>
</dbReference>
<organism evidence="5 6">
    <name type="scientific">Ectobacillus ponti</name>
    <dbReference type="NCBI Taxonomy" id="2961894"/>
    <lineage>
        <taxon>Bacteria</taxon>
        <taxon>Bacillati</taxon>
        <taxon>Bacillota</taxon>
        <taxon>Bacilli</taxon>
        <taxon>Bacillales</taxon>
        <taxon>Bacillaceae</taxon>
        <taxon>Ectobacillus</taxon>
    </lineage>
</organism>
<dbReference type="SUPFAM" id="SSF48008">
    <property type="entry name" value="GntR ligand-binding domain-like"/>
    <property type="match status" value="1"/>
</dbReference>
<evidence type="ECO:0000313" key="5">
    <source>
        <dbReference type="EMBL" id="MCP8970093.1"/>
    </source>
</evidence>
<dbReference type="Gene3D" id="1.10.10.10">
    <property type="entry name" value="Winged helix-like DNA-binding domain superfamily/Winged helix DNA-binding domain"/>
    <property type="match status" value="1"/>
</dbReference>
<evidence type="ECO:0000256" key="3">
    <source>
        <dbReference type="ARBA" id="ARBA00023163"/>
    </source>
</evidence>
<dbReference type="PANTHER" id="PTHR43537">
    <property type="entry name" value="TRANSCRIPTIONAL REGULATOR, GNTR FAMILY"/>
    <property type="match status" value="1"/>
</dbReference>
<keyword evidence="3" id="KW-0804">Transcription</keyword>
<sequence>MDLYEAIKNAIITGTFEPGKRLTEEMLASEFHVSRTPIREALKQLEHDGLVTALKKGVSVRSFTREDIQQIYNLRALLESYAASQAAVYRSVDDIASMRAANLRYKEALQKESSLDLHTIHEVMKINQLFHEAVITASQNEHLRFHISKVVMLPLMFHSFYWYDLGQIQASLQAHETMVTAIERQDAERAKIVMQEHVYQARDHVLDHLEEIQNRMEKREFV</sequence>
<evidence type="ECO:0000256" key="1">
    <source>
        <dbReference type="ARBA" id="ARBA00023015"/>
    </source>
</evidence>
<keyword evidence="1" id="KW-0805">Transcription regulation</keyword>
<proteinExistence type="predicted"/>
<keyword evidence="2" id="KW-0238">DNA-binding</keyword>
<feature type="domain" description="HTH gntR-type" evidence="4">
    <location>
        <begin position="1"/>
        <end position="63"/>
    </location>
</feature>
<dbReference type="EMBL" id="JANCLT010000009">
    <property type="protein sequence ID" value="MCP8970093.1"/>
    <property type="molecule type" value="Genomic_DNA"/>
</dbReference>
<dbReference type="InterPro" id="IPR011711">
    <property type="entry name" value="GntR_C"/>
</dbReference>
<dbReference type="SMART" id="SM00895">
    <property type="entry name" value="FCD"/>
    <property type="match status" value="1"/>
</dbReference>
<dbReference type="GO" id="GO:0003677">
    <property type="term" value="F:DNA binding"/>
    <property type="evidence" value="ECO:0007669"/>
    <property type="project" value="UniProtKB-KW"/>
</dbReference>
<reference evidence="5" key="1">
    <citation type="submission" date="2022-07" db="EMBL/GenBank/DDBJ databases">
        <authorList>
            <person name="Li W.-J."/>
            <person name="Deng Q.-Q."/>
        </authorList>
    </citation>
    <scope>NUCLEOTIDE SEQUENCE</scope>
    <source>
        <strain evidence="5">SYSU M60031</strain>
    </source>
</reference>
<dbReference type="InterPro" id="IPR008920">
    <property type="entry name" value="TF_FadR/GntR_C"/>
</dbReference>
<dbReference type="InterPro" id="IPR000524">
    <property type="entry name" value="Tscrpt_reg_HTH_GntR"/>
</dbReference>
<evidence type="ECO:0000259" key="4">
    <source>
        <dbReference type="PROSITE" id="PS50949"/>
    </source>
</evidence>
<evidence type="ECO:0000256" key="2">
    <source>
        <dbReference type="ARBA" id="ARBA00023125"/>
    </source>
</evidence>
<keyword evidence="6" id="KW-1185">Reference proteome</keyword>
<comment type="caution">
    <text evidence="5">The sequence shown here is derived from an EMBL/GenBank/DDBJ whole genome shotgun (WGS) entry which is preliminary data.</text>
</comment>
<dbReference type="PROSITE" id="PS50949">
    <property type="entry name" value="HTH_GNTR"/>
    <property type="match status" value="1"/>
</dbReference>
<dbReference type="Pfam" id="PF00392">
    <property type="entry name" value="GntR"/>
    <property type="match status" value="1"/>
</dbReference>
<dbReference type="InterPro" id="IPR036388">
    <property type="entry name" value="WH-like_DNA-bd_sf"/>
</dbReference>
<dbReference type="CDD" id="cd07377">
    <property type="entry name" value="WHTH_GntR"/>
    <property type="match status" value="1"/>
</dbReference>
<dbReference type="AlphaFoldDB" id="A0AA42BU23"/>